<evidence type="ECO:0000256" key="2">
    <source>
        <dbReference type="SAM" id="SignalP"/>
    </source>
</evidence>
<evidence type="ECO:0000313" key="4">
    <source>
        <dbReference type="Proteomes" id="UP000593906"/>
    </source>
</evidence>
<gene>
    <name evidence="3" type="ORF">CPATCC_000966</name>
</gene>
<evidence type="ECO:0000256" key="1">
    <source>
        <dbReference type="SAM" id="MobiDB-lite"/>
    </source>
</evidence>
<evidence type="ECO:0000313" key="3">
    <source>
        <dbReference type="EMBL" id="QOY43234.1"/>
    </source>
</evidence>
<dbReference type="Proteomes" id="UP000593906">
    <property type="component" value="Chromosome 2"/>
</dbReference>
<proteinExistence type="predicted"/>
<protein>
    <submittedName>
        <fullName evidence="3">Uncharacterized protein</fullName>
    </submittedName>
</protein>
<dbReference type="AlphaFoldDB" id="A0A7S7LJ88"/>
<keyword evidence="2" id="KW-0732">Signal</keyword>
<organism evidence="3 4">
    <name type="scientific">Cryptosporidium parvum</name>
    <dbReference type="NCBI Taxonomy" id="5807"/>
    <lineage>
        <taxon>Eukaryota</taxon>
        <taxon>Sar</taxon>
        <taxon>Alveolata</taxon>
        <taxon>Apicomplexa</taxon>
        <taxon>Conoidasida</taxon>
        <taxon>Coccidia</taxon>
        <taxon>Eucoccidiorida</taxon>
        <taxon>Eimeriorina</taxon>
        <taxon>Cryptosporidiidae</taxon>
        <taxon>Cryptosporidium</taxon>
    </lineage>
</organism>
<feature type="chain" id="PRO_5030616344" evidence="2">
    <location>
        <begin position="21"/>
        <end position="320"/>
    </location>
</feature>
<reference evidence="3 4" key="1">
    <citation type="submission" date="2019-09" db="EMBL/GenBank/DDBJ databases">
        <title>Consistent, comparative and evidence-based genome assembly and annotation for Cryptosporidium parvum, C. hominis and C. tyzzeri.</title>
        <authorList>
            <person name="Baptista R.P."/>
            <person name="Li Y."/>
            <person name="Sateriale A."/>
            <person name="Ansell B."/>
            <person name="Jex A."/>
            <person name="Sanders M."/>
            <person name="Brooks K."/>
            <person name="Tracey A."/>
            <person name="Berriman M."/>
            <person name="Striepen B."/>
            <person name="Cotton J.A."/>
            <person name="Kissinger J.C."/>
        </authorList>
    </citation>
    <scope>NUCLEOTIDE SEQUENCE [LARGE SCALE GENOMIC DNA]</scope>
    <source>
        <strain evidence="3 4">IOWA-ATCC</strain>
    </source>
</reference>
<dbReference type="EMBL" id="CP044421">
    <property type="protein sequence ID" value="QOY43234.1"/>
    <property type="molecule type" value="Genomic_DNA"/>
</dbReference>
<sequence>MKLSITFLLVILSVISYTHASWFPDFSSIGKEVQRLEKECENYASNCERYKDTFFVQGKLLLMAIEQEKTVTEYPLLGTFQSEGKCVRTRLFFYDFILKTFVVSEYKCENQIVNIEGVNGEYLLRIKDTEEMRKKLKGKKIESVESKFSFNYKTRSLEKISNCPTILKNFDSKIIPGNFNVETDQKYEKGHNLVHRGFYLVKSRKGAKEDSENDLTYALFSSKELSYAVPIQSGCKCTLEGSKLLVCVCNDFNYRFDVEEGILSDGKTKFLTANIRGLRVLTSKTNTGLLALIDIKAQEYENEQHESQQDKENEQEHENN</sequence>
<feature type="signal peptide" evidence="2">
    <location>
        <begin position="1"/>
        <end position="20"/>
    </location>
</feature>
<accession>A0A7S7LJ88</accession>
<name>A0A7S7LJ88_CRYPV</name>
<feature type="region of interest" description="Disordered" evidence="1">
    <location>
        <begin position="301"/>
        <end position="320"/>
    </location>
</feature>
<dbReference type="VEuPathDB" id="CryptoDB:CPATCC_0030850"/>